<feature type="chain" id="PRO_5045165287" evidence="2">
    <location>
        <begin position="25"/>
        <end position="528"/>
    </location>
</feature>
<dbReference type="PROSITE" id="PS51257">
    <property type="entry name" value="PROKAR_LIPOPROTEIN"/>
    <property type="match status" value="1"/>
</dbReference>
<proteinExistence type="predicted"/>
<gene>
    <name evidence="4" type="ORF">H4W81_000366</name>
</gene>
<dbReference type="PIRSF" id="PIRSF002741">
    <property type="entry name" value="MppA"/>
    <property type="match status" value="1"/>
</dbReference>
<evidence type="ECO:0000313" key="4">
    <source>
        <dbReference type="EMBL" id="MBE1557587.1"/>
    </source>
</evidence>
<name>A0ABR9K6E1_9ACTN</name>
<feature type="domain" description="Solute-binding protein family 5" evidence="3">
    <location>
        <begin position="85"/>
        <end position="435"/>
    </location>
</feature>
<dbReference type="Gene3D" id="3.10.105.10">
    <property type="entry name" value="Dipeptide-binding Protein, Domain 3"/>
    <property type="match status" value="1"/>
</dbReference>
<evidence type="ECO:0000256" key="1">
    <source>
        <dbReference type="ARBA" id="ARBA00022729"/>
    </source>
</evidence>
<dbReference type="Gene3D" id="3.40.190.10">
    <property type="entry name" value="Periplasmic binding protein-like II"/>
    <property type="match status" value="1"/>
</dbReference>
<keyword evidence="5" id="KW-1185">Reference proteome</keyword>
<evidence type="ECO:0000256" key="2">
    <source>
        <dbReference type="SAM" id="SignalP"/>
    </source>
</evidence>
<dbReference type="Pfam" id="PF00496">
    <property type="entry name" value="SBP_bac_5"/>
    <property type="match status" value="1"/>
</dbReference>
<dbReference type="InterPro" id="IPR030678">
    <property type="entry name" value="Peptide/Ni-bd"/>
</dbReference>
<feature type="signal peptide" evidence="2">
    <location>
        <begin position="1"/>
        <end position="24"/>
    </location>
</feature>
<dbReference type="InterPro" id="IPR000914">
    <property type="entry name" value="SBP_5_dom"/>
</dbReference>
<sequence length="528" mass="57644">MLHRRISLGLVVSALLLVSACGGARDKATESGDAGAPRQGGTLHYALGADPPTLDIQQTTAGVVATVAYNVVEFLYVRDEAGANIPMLAEKAEPDGDSRTWTVSLRKGVTFHNGETMNSADVLASYERWAKISLMGAQVAKRLQSVKATDDSTLVFTFKEPFGAFLSAISINSQGLAIYPASVVKKSTDTKLAELVGTGPYKLDKHDPGRMIKLVRFDRYAALPGDGPRGYGGRKPQYLDAIEFTPVSNEGARLAGFEAGKYDLVHGSSADALLALEGSRKVVVEKVDPTGFQAMLINQKSPVTANEKLRKGIQAALDHNAILAAGLGQGNFRLDPSIQLKETQWHSEASKESYNVHDVAKAKQLIADSGYKGQPLRLVTSRDLVRFYNQAVVVEQQLKDVGLNVTIETYDWATALEHRDDPNGWELFITDFGVKNDPIEQPFMKLCAYVGWWCDAEAQRIVNELYEVGDQTRRIELTGRFQEKVYEQVPFIKFGDTGGVVAHSARTGGVTRQGGNSVLAWNVWLNRP</sequence>
<protein>
    <submittedName>
        <fullName evidence="4">Peptide/nickel transport system substrate-binding protein</fullName>
    </submittedName>
</protein>
<dbReference type="PANTHER" id="PTHR30290:SF38">
    <property type="entry name" value="D,D-DIPEPTIDE-BINDING PERIPLASMIC PROTEIN DDPA-RELATED"/>
    <property type="match status" value="1"/>
</dbReference>
<keyword evidence="1 2" id="KW-0732">Signal</keyword>
<evidence type="ECO:0000313" key="5">
    <source>
        <dbReference type="Proteomes" id="UP000661607"/>
    </source>
</evidence>
<comment type="caution">
    <text evidence="4">The sequence shown here is derived from an EMBL/GenBank/DDBJ whole genome shotgun (WGS) entry which is preliminary data.</text>
</comment>
<reference evidence="4 5" key="1">
    <citation type="submission" date="2020-10" db="EMBL/GenBank/DDBJ databases">
        <title>Sequencing the genomes of 1000 actinobacteria strains.</title>
        <authorList>
            <person name="Klenk H.-P."/>
        </authorList>
    </citation>
    <scope>NUCLEOTIDE SEQUENCE [LARGE SCALE GENOMIC DNA]</scope>
    <source>
        <strain evidence="4 5">DSM 43748</strain>
    </source>
</reference>
<organism evidence="4 5">
    <name type="scientific">Nonomuraea africana</name>
    <dbReference type="NCBI Taxonomy" id="46171"/>
    <lineage>
        <taxon>Bacteria</taxon>
        <taxon>Bacillati</taxon>
        <taxon>Actinomycetota</taxon>
        <taxon>Actinomycetes</taxon>
        <taxon>Streptosporangiales</taxon>
        <taxon>Streptosporangiaceae</taxon>
        <taxon>Nonomuraea</taxon>
    </lineage>
</organism>
<dbReference type="Gene3D" id="3.90.76.10">
    <property type="entry name" value="Dipeptide-binding Protein, Domain 1"/>
    <property type="match status" value="1"/>
</dbReference>
<dbReference type="EMBL" id="JADBEF010000001">
    <property type="protein sequence ID" value="MBE1557587.1"/>
    <property type="molecule type" value="Genomic_DNA"/>
</dbReference>
<dbReference type="RefSeq" id="WP_192773176.1">
    <property type="nucleotide sequence ID" value="NZ_BAAASY010000019.1"/>
</dbReference>
<accession>A0ABR9K6E1</accession>
<dbReference type="InterPro" id="IPR039424">
    <property type="entry name" value="SBP_5"/>
</dbReference>
<dbReference type="SUPFAM" id="SSF53850">
    <property type="entry name" value="Periplasmic binding protein-like II"/>
    <property type="match status" value="1"/>
</dbReference>
<dbReference type="PANTHER" id="PTHR30290">
    <property type="entry name" value="PERIPLASMIC BINDING COMPONENT OF ABC TRANSPORTER"/>
    <property type="match status" value="1"/>
</dbReference>
<evidence type="ECO:0000259" key="3">
    <source>
        <dbReference type="Pfam" id="PF00496"/>
    </source>
</evidence>
<dbReference type="Proteomes" id="UP000661607">
    <property type="component" value="Unassembled WGS sequence"/>
</dbReference>